<evidence type="ECO:0000313" key="1">
    <source>
        <dbReference type="EMBL" id="MFC5298803.1"/>
    </source>
</evidence>
<comment type="caution">
    <text evidence="1">The sequence shown here is derived from an EMBL/GenBank/DDBJ whole genome shotgun (WGS) entry which is preliminary data.</text>
</comment>
<gene>
    <name evidence="1" type="ORF">ACFPK8_14925</name>
</gene>
<dbReference type="RefSeq" id="WP_343923017.1">
    <property type="nucleotide sequence ID" value="NZ_BAAAIR010000027.1"/>
</dbReference>
<reference evidence="2" key="1">
    <citation type="journal article" date="2019" name="Int. J. Syst. Evol. Microbiol.">
        <title>The Global Catalogue of Microorganisms (GCM) 10K type strain sequencing project: providing services to taxonomists for standard genome sequencing and annotation.</title>
        <authorList>
            <consortium name="The Broad Institute Genomics Platform"/>
            <consortium name="The Broad Institute Genome Sequencing Center for Infectious Disease"/>
            <person name="Wu L."/>
            <person name="Ma J."/>
        </authorList>
    </citation>
    <scope>NUCLEOTIDE SEQUENCE [LARGE SCALE GENOMIC DNA]</scope>
    <source>
        <strain evidence="2">CGMCC 1.16455</strain>
    </source>
</reference>
<dbReference type="Proteomes" id="UP001595937">
    <property type="component" value="Unassembled WGS sequence"/>
</dbReference>
<dbReference type="SUPFAM" id="SSF52540">
    <property type="entry name" value="P-loop containing nucleoside triphosphate hydrolases"/>
    <property type="match status" value="1"/>
</dbReference>
<sequence length="182" mass="19961">MDLVFLHGPVASGKLTVARQLSELTGIPVFHNHLVVDLLLEVFEFGSPEFVQLRETFWLDTFAAAAQAERSLIFTFAPEETVPAGFPERATSAVRDHGGRVRFASLDVSAAEQERRIENADRKQFGKLASVETLRHLRTAGSFAAETPPRDITIDTETTAPADAAAVLADAFNLRGARERRS</sequence>
<dbReference type="InterPro" id="IPR027417">
    <property type="entry name" value="P-loop_NTPase"/>
</dbReference>
<dbReference type="EMBL" id="JBHSLN010000082">
    <property type="protein sequence ID" value="MFC5298803.1"/>
    <property type="molecule type" value="Genomic_DNA"/>
</dbReference>
<accession>A0ABW0FJ16</accession>
<proteinExistence type="predicted"/>
<name>A0ABW0FJ16_9MICO</name>
<dbReference type="Gene3D" id="3.40.50.300">
    <property type="entry name" value="P-loop containing nucleotide triphosphate hydrolases"/>
    <property type="match status" value="1"/>
</dbReference>
<evidence type="ECO:0000313" key="2">
    <source>
        <dbReference type="Proteomes" id="UP001595937"/>
    </source>
</evidence>
<dbReference type="GeneID" id="303296598"/>
<keyword evidence="2" id="KW-1185">Reference proteome</keyword>
<protein>
    <recommendedName>
        <fullName evidence="3">Shikimate kinase</fullName>
    </recommendedName>
</protein>
<organism evidence="1 2">
    <name type="scientific">Brachybacterium tyrofermentans</name>
    <dbReference type="NCBI Taxonomy" id="47848"/>
    <lineage>
        <taxon>Bacteria</taxon>
        <taxon>Bacillati</taxon>
        <taxon>Actinomycetota</taxon>
        <taxon>Actinomycetes</taxon>
        <taxon>Micrococcales</taxon>
        <taxon>Dermabacteraceae</taxon>
        <taxon>Brachybacterium</taxon>
    </lineage>
</organism>
<evidence type="ECO:0008006" key="3">
    <source>
        <dbReference type="Google" id="ProtNLM"/>
    </source>
</evidence>